<sequence>MSPHGSGASSVTTLVPAGAALAAHSRGEGLQTLLRGGRPMNDAYSLTLYNRSSQPAFTFAVYVVVTVRSGQRDPSNVYPLVWLAKPLDDGGQVTFQWTLDFSLVYADLGCQENNPWCSSSEAEPVQYDDTARNSMLLDYPNSAYTFTRNPAVHPVKPPEVYIDTTGTVPAWTLPNGPSVGLAVCGGEEDKPLAPIPAIVTDSGPNLCHTFDLSPAYFIHAGQDDANTMIRLDTVKRHQQVNYDPGVYFAQWTLDKANEWICGPP</sequence>
<accession>A0ABW1FQT6</accession>
<gene>
    <name evidence="1" type="ORF">ACFP3M_20870</name>
</gene>
<comment type="caution">
    <text evidence="1">The sequence shown here is derived from an EMBL/GenBank/DDBJ whole genome shotgun (WGS) entry which is preliminary data.</text>
</comment>
<dbReference type="Proteomes" id="UP001596241">
    <property type="component" value="Unassembled WGS sequence"/>
</dbReference>
<reference evidence="2" key="1">
    <citation type="journal article" date="2019" name="Int. J. Syst. Evol. Microbiol.">
        <title>The Global Catalogue of Microorganisms (GCM) 10K type strain sequencing project: providing services to taxonomists for standard genome sequencing and annotation.</title>
        <authorList>
            <consortium name="The Broad Institute Genomics Platform"/>
            <consortium name="The Broad Institute Genome Sequencing Center for Infectious Disease"/>
            <person name="Wu L."/>
            <person name="Ma J."/>
        </authorList>
    </citation>
    <scope>NUCLEOTIDE SEQUENCE [LARGE SCALE GENOMIC DNA]</scope>
    <source>
        <strain evidence="2">CGMCC 1.15809</strain>
    </source>
</reference>
<proteinExistence type="predicted"/>
<evidence type="ECO:0000313" key="1">
    <source>
        <dbReference type="EMBL" id="MFC5895253.1"/>
    </source>
</evidence>
<evidence type="ECO:0000313" key="2">
    <source>
        <dbReference type="Proteomes" id="UP001596241"/>
    </source>
</evidence>
<dbReference type="RefSeq" id="WP_345078073.1">
    <property type="nucleotide sequence ID" value="NZ_BAAAWG010000002.1"/>
</dbReference>
<dbReference type="EMBL" id="JBHSPW010000009">
    <property type="protein sequence ID" value="MFC5895253.1"/>
    <property type="molecule type" value="Genomic_DNA"/>
</dbReference>
<keyword evidence="2" id="KW-1185">Reference proteome</keyword>
<evidence type="ECO:0008006" key="3">
    <source>
        <dbReference type="Google" id="ProtNLM"/>
    </source>
</evidence>
<name>A0ABW1FQT6_9ACTN</name>
<organism evidence="1 2">
    <name type="scientific">Streptomyces ramulosus</name>
    <dbReference type="NCBI Taxonomy" id="47762"/>
    <lineage>
        <taxon>Bacteria</taxon>
        <taxon>Bacillati</taxon>
        <taxon>Actinomycetota</taxon>
        <taxon>Actinomycetes</taxon>
        <taxon>Kitasatosporales</taxon>
        <taxon>Streptomycetaceae</taxon>
        <taxon>Streptomyces</taxon>
    </lineage>
</organism>
<protein>
    <recommendedName>
        <fullName evidence="3">Secreted protein</fullName>
    </recommendedName>
</protein>